<sequence length="87" mass="9348">MEGDQSGGGEEDSAFSQSDLDMASEEDNMLYDLNVIDGIEFGMDNNIVGQEPSNVSKLKLGVFIPSFGKESEEADIELLAIEPCPTS</sequence>
<reference evidence="2 3" key="1">
    <citation type="submission" date="2019-12" db="EMBL/GenBank/DDBJ databases">
        <authorList>
            <person name="Alioto T."/>
            <person name="Alioto T."/>
            <person name="Gomez Garrido J."/>
        </authorList>
    </citation>
    <scope>NUCLEOTIDE SEQUENCE [LARGE SCALE GENOMIC DNA]</scope>
</reference>
<evidence type="ECO:0000313" key="2">
    <source>
        <dbReference type="EMBL" id="CAA2989038.1"/>
    </source>
</evidence>
<evidence type="ECO:0000256" key="1">
    <source>
        <dbReference type="SAM" id="MobiDB-lite"/>
    </source>
</evidence>
<dbReference type="EMBL" id="CACTIH010004050">
    <property type="protein sequence ID" value="CAA2989038.1"/>
    <property type="molecule type" value="Genomic_DNA"/>
</dbReference>
<feature type="region of interest" description="Disordered" evidence="1">
    <location>
        <begin position="1"/>
        <end position="23"/>
    </location>
</feature>
<dbReference type="Gramene" id="OE9A032036T1">
    <property type="protein sequence ID" value="OE9A032036C1"/>
    <property type="gene ID" value="OE9A032036"/>
</dbReference>
<name>A0A8S0S9P6_OLEEU</name>
<gene>
    <name evidence="2" type="ORF">OLEA9_A032036</name>
</gene>
<proteinExistence type="predicted"/>
<dbReference type="Proteomes" id="UP000594638">
    <property type="component" value="Unassembled WGS sequence"/>
</dbReference>
<evidence type="ECO:0000313" key="3">
    <source>
        <dbReference type="Proteomes" id="UP000594638"/>
    </source>
</evidence>
<dbReference type="AlphaFoldDB" id="A0A8S0S9P6"/>
<keyword evidence="3" id="KW-1185">Reference proteome</keyword>
<comment type="caution">
    <text evidence="2">The sequence shown here is derived from an EMBL/GenBank/DDBJ whole genome shotgun (WGS) entry which is preliminary data.</text>
</comment>
<feature type="compositionally biased region" description="Acidic residues" evidence="1">
    <location>
        <begin position="1"/>
        <end position="13"/>
    </location>
</feature>
<organism evidence="2 3">
    <name type="scientific">Olea europaea subsp. europaea</name>
    <dbReference type="NCBI Taxonomy" id="158383"/>
    <lineage>
        <taxon>Eukaryota</taxon>
        <taxon>Viridiplantae</taxon>
        <taxon>Streptophyta</taxon>
        <taxon>Embryophyta</taxon>
        <taxon>Tracheophyta</taxon>
        <taxon>Spermatophyta</taxon>
        <taxon>Magnoliopsida</taxon>
        <taxon>eudicotyledons</taxon>
        <taxon>Gunneridae</taxon>
        <taxon>Pentapetalae</taxon>
        <taxon>asterids</taxon>
        <taxon>lamiids</taxon>
        <taxon>Lamiales</taxon>
        <taxon>Oleaceae</taxon>
        <taxon>Oleeae</taxon>
        <taxon>Olea</taxon>
    </lineage>
</organism>
<accession>A0A8S0S9P6</accession>
<protein>
    <submittedName>
        <fullName evidence="2">Uncharacterized protein</fullName>
    </submittedName>
</protein>